<evidence type="ECO:0000256" key="2">
    <source>
        <dbReference type="ARBA" id="ARBA00022692"/>
    </source>
</evidence>
<keyword evidence="4" id="KW-0130">Cell adhesion</keyword>
<keyword evidence="6" id="KW-0472">Membrane</keyword>
<protein>
    <recommendedName>
        <fullName evidence="9">Ig-like domain-containing protein</fullName>
    </recommendedName>
</protein>
<dbReference type="PROSITE" id="PS50835">
    <property type="entry name" value="IG_LIKE"/>
    <property type="match status" value="3"/>
</dbReference>
<dbReference type="InterPro" id="IPR013162">
    <property type="entry name" value="CD80_C2-set"/>
</dbReference>
<keyword evidence="7" id="KW-1015">Disulfide bond</keyword>
<evidence type="ECO:0000313" key="11">
    <source>
        <dbReference type="Proteomes" id="UP001181693"/>
    </source>
</evidence>
<dbReference type="GO" id="GO:0030246">
    <property type="term" value="F:carbohydrate binding"/>
    <property type="evidence" value="ECO:0007669"/>
    <property type="project" value="UniProtKB-KW"/>
</dbReference>
<feature type="domain" description="Ig-like" evidence="9">
    <location>
        <begin position="359"/>
        <end position="459"/>
    </location>
</feature>
<keyword evidence="2" id="KW-0812">Transmembrane</keyword>
<name>A0AAV3A114_PYXAD</name>
<dbReference type="InterPro" id="IPR013783">
    <property type="entry name" value="Ig-like_fold"/>
</dbReference>
<keyword evidence="3" id="KW-0430">Lectin</keyword>
<proteinExistence type="inferred from homology"/>
<dbReference type="GO" id="GO:0007155">
    <property type="term" value="P:cell adhesion"/>
    <property type="evidence" value="ECO:0007669"/>
    <property type="project" value="UniProtKB-KW"/>
</dbReference>
<comment type="caution">
    <text evidence="10">The sequence shown here is derived from an EMBL/GenBank/DDBJ whole genome shotgun (WGS) entry which is preliminary data.</text>
</comment>
<organism evidence="10 11">
    <name type="scientific">Pyxicephalus adspersus</name>
    <name type="common">African bullfrog</name>
    <dbReference type="NCBI Taxonomy" id="30357"/>
    <lineage>
        <taxon>Eukaryota</taxon>
        <taxon>Metazoa</taxon>
        <taxon>Chordata</taxon>
        <taxon>Craniata</taxon>
        <taxon>Vertebrata</taxon>
        <taxon>Euteleostomi</taxon>
        <taxon>Amphibia</taxon>
        <taxon>Batrachia</taxon>
        <taxon>Anura</taxon>
        <taxon>Neobatrachia</taxon>
        <taxon>Ranoidea</taxon>
        <taxon>Pyxicephalidae</taxon>
        <taxon>Pyxicephalinae</taxon>
        <taxon>Pyxicephalus</taxon>
    </lineage>
</organism>
<evidence type="ECO:0000256" key="3">
    <source>
        <dbReference type="ARBA" id="ARBA00022734"/>
    </source>
</evidence>
<dbReference type="AlphaFoldDB" id="A0AAV3A114"/>
<reference evidence="10" key="1">
    <citation type="thesis" date="2020" institute="ProQuest LLC" country="789 East Eisenhower Parkway, Ann Arbor, MI, USA">
        <title>Comparative Genomics and Chromosome Evolution.</title>
        <authorList>
            <person name="Mudd A.B."/>
        </authorList>
    </citation>
    <scope>NUCLEOTIDE SEQUENCE</scope>
    <source>
        <strain evidence="10">1538</strain>
        <tissue evidence="10">Blood</tissue>
    </source>
</reference>
<dbReference type="InterPro" id="IPR003598">
    <property type="entry name" value="Ig_sub2"/>
</dbReference>
<dbReference type="EMBL" id="DYDO01000011">
    <property type="protein sequence ID" value="DBA15818.1"/>
    <property type="molecule type" value="Genomic_DNA"/>
</dbReference>
<dbReference type="SUPFAM" id="SSF48726">
    <property type="entry name" value="Immunoglobulin"/>
    <property type="match status" value="4"/>
</dbReference>
<dbReference type="Pfam" id="PF13895">
    <property type="entry name" value="Ig_2"/>
    <property type="match status" value="1"/>
</dbReference>
<evidence type="ECO:0000256" key="1">
    <source>
        <dbReference type="ARBA" id="ARBA00004479"/>
    </source>
</evidence>
<dbReference type="Pfam" id="PF08205">
    <property type="entry name" value="C2-set_2"/>
    <property type="match status" value="1"/>
</dbReference>
<dbReference type="InterPro" id="IPR003599">
    <property type="entry name" value="Ig_sub"/>
</dbReference>
<dbReference type="PANTHER" id="PTHR12035">
    <property type="entry name" value="SIALIC ACID BINDING IMMUNOGLOBULIN-LIKE LECTIN"/>
    <property type="match status" value="1"/>
</dbReference>
<gene>
    <name evidence="10" type="ORF">GDO54_003278</name>
</gene>
<comment type="similarity">
    <text evidence="8">Belongs to the immunoglobulin superfamily. SIGLEC (sialic acid binding Ig-like lectin) family.</text>
</comment>
<dbReference type="InterPro" id="IPR051036">
    <property type="entry name" value="SIGLEC"/>
</dbReference>
<dbReference type="GO" id="GO:0005886">
    <property type="term" value="C:plasma membrane"/>
    <property type="evidence" value="ECO:0007669"/>
    <property type="project" value="TreeGrafter"/>
</dbReference>
<evidence type="ECO:0000256" key="4">
    <source>
        <dbReference type="ARBA" id="ARBA00022889"/>
    </source>
</evidence>
<evidence type="ECO:0000313" key="10">
    <source>
        <dbReference type="EMBL" id="DBA15818.1"/>
    </source>
</evidence>
<dbReference type="Proteomes" id="UP001181693">
    <property type="component" value="Unassembled WGS sequence"/>
</dbReference>
<dbReference type="GO" id="GO:0033691">
    <property type="term" value="F:sialic acid binding"/>
    <property type="evidence" value="ECO:0007669"/>
    <property type="project" value="TreeGrafter"/>
</dbReference>
<feature type="domain" description="Ig-like" evidence="9">
    <location>
        <begin position="253"/>
        <end position="353"/>
    </location>
</feature>
<keyword evidence="5" id="KW-1133">Transmembrane helix</keyword>
<dbReference type="SMART" id="SM00409">
    <property type="entry name" value="IG"/>
    <property type="match status" value="3"/>
</dbReference>
<feature type="domain" description="Ig-like" evidence="9">
    <location>
        <begin position="153"/>
        <end position="243"/>
    </location>
</feature>
<dbReference type="SMART" id="SM00408">
    <property type="entry name" value="IGc2"/>
    <property type="match status" value="2"/>
</dbReference>
<evidence type="ECO:0000256" key="7">
    <source>
        <dbReference type="ARBA" id="ARBA00023157"/>
    </source>
</evidence>
<evidence type="ECO:0000256" key="6">
    <source>
        <dbReference type="ARBA" id="ARBA00023136"/>
    </source>
</evidence>
<dbReference type="PANTHER" id="PTHR12035:SF125">
    <property type="entry name" value="SIALIC ACID-BINDING IG-LIKE LECTIN 5"/>
    <property type="match status" value="1"/>
</dbReference>
<accession>A0AAV3A114</accession>
<sequence length="486" mass="53892">MPLRKGNCGLTLSNMKIKSYHHLCYYQILLFLISHLVRGIESQTYPGYSINVSSHVTVQRGLCVYIPCSFTVPTTETLTGIAVGIWYKWRKTPVASNNRSFSSNGRFFLTGDVQRGDCSLYIENPLYEDGDNMKFNYQGITPYIQVTGLTDKPEISPKKSWLEGEKVTLSCTSPGRCRGITPNITWKGNIHNFETNNHVINHENGTKTHFSNITFTSRREQNNSILSCTVQLEGRLTTKQEITIKVEYPPRPPEIKCSIISKDSNELQSNKDCAMDANNTIYPLQGSSLSLSCSADSVPESSMMWKSFSETKTFSTMHKLILANLSRANEGIYMCQATNIYGTSNTSVTIKVAYPARAPEIKCSIISKGSNELQSNKDCAMVANNTIYFPEGSTLSLSCSADSVPESSMVWKSSNETKTFSTMHKLILANLSRANEGIYMCQATNIYGTSNTSVTIKVASKVSFLATVGLNQETNFSSYTKCAGQK</sequence>
<dbReference type="Gene3D" id="2.60.40.10">
    <property type="entry name" value="Immunoglobulins"/>
    <property type="match status" value="4"/>
</dbReference>
<keyword evidence="11" id="KW-1185">Reference proteome</keyword>
<evidence type="ECO:0000256" key="5">
    <source>
        <dbReference type="ARBA" id="ARBA00022989"/>
    </source>
</evidence>
<evidence type="ECO:0000256" key="8">
    <source>
        <dbReference type="ARBA" id="ARBA00038361"/>
    </source>
</evidence>
<comment type="subcellular location">
    <subcellularLocation>
        <location evidence="1">Membrane</location>
        <topology evidence="1">Single-pass type I membrane protein</topology>
    </subcellularLocation>
</comment>
<dbReference type="InterPro" id="IPR036179">
    <property type="entry name" value="Ig-like_dom_sf"/>
</dbReference>
<dbReference type="Pfam" id="PF13927">
    <property type="entry name" value="Ig_3"/>
    <property type="match status" value="1"/>
</dbReference>
<dbReference type="InterPro" id="IPR007110">
    <property type="entry name" value="Ig-like_dom"/>
</dbReference>
<evidence type="ECO:0000259" key="9">
    <source>
        <dbReference type="PROSITE" id="PS50835"/>
    </source>
</evidence>